<keyword evidence="8" id="KW-1185">Reference proteome</keyword>
<feature type="transmembrane region" description="Helical" evidence="5">
    <location>
        <begin position="212"/>
        <end position="237"/>
    </location>
</feature>
<proteinExistence type="predicted"/>
<evidence type="ECO:0000259" key="6">
    <source>
        <dbReference type="Pfam" id="PF04116"/>
    </source>
</evidence>
<dbReference type="EMBL" id="FXXP01000002">
    <property type="protein sequence ID" value="SMX28675.1"/>
    <property type="molecule type" value="Genomic_DNA"/>
</dbReference>
<evidence type="ECO:0000313" key="8">
    <source>
        <dbReference type="Proteomes" id="UP000225972"/>
    </source>
</evidence>
<name>A0A238JE26_9RHOB</name>
<dbReference type="InterPro" id="IPR006694">
    <property type="entry name" value="Fatty_acid_hydroxylase"/>
</dbReference>
<evidence type="ECO:0000256" key="3">
    <source>
        <dbReference type="ARBA" id="ARBA00022989"/>
    </source>
</evidence>
<comment type="subcellular location">
    <subcellularLocation>
        <location evidence="1">Membrane</location>
    </subcellularLocation>
</comment>
<dbReference type="GO" id="GO:0016491">
    <property type="term" value="F:oxidoreductase activity"/>
    <property type="evidence" value="ECO:0007669"/>
    <property type="project" value="InterPro"/>
</dbReference>
<feature type="transmembrane region" description="Helical" evidence="5">
    <location>
        <begin position="61"/>
        <end position="86"/>
    </location>
</feature>
<keyword evidence="4 5" id="KW-0472">Membrane</keyword>
<organism evidence="7 8">
    <name type="scientific">Pelagimonas phthalicica</name>
    <dbReference type="NCBI Taxonomy" id="1037362"/>
    <lineage>
        <taxon>Bacteria</taxon>
        <taxon>Pseudomonadati</taxon>
        <taxon>Pseudomonadota</taxon>
        <taxon>Alphaproteobacteria</taxon>
        <taxon>Rhodobacterales</taxon>
        <taxon>Roseobacteraceae</taxon>
        <taxon>Pelagimonas</taxon>
    </lineage>
</organism>
<reference evidence="8" key="1">
    <citation type="submission" date="2017-05" db="EMBL/GenBank/DDBJ databases">
        <authorList>
            <person name="Rodrigo-Torres L."/>
            <person name="Arahal R. D."/>
            <person name="Lucena T."/>
        </authorList>
    </citation>
    <scope>NUCLEOTIDE SEQUENCE [LARGE SCALE GENOMIC DNA]</scope>
    <source>
        <strain evidence="8">CECT 8649</strain>
    </source>
</reference>
<feature type="domain" description="Fatty acid hydroxylase" evidence="6">
    <location>
        <begin position="163"/>
        <end position="292"/>
    </location>
</feature>
<dbReference type="GO" id="GO:0016020">
    <property type="term" value="C:membrane"/>
    <property type="evidence" value="ECO:0007669"/>
    <property type="project" value="UniProtKB-SubCell"/>
</dbReference>
<dbReference type="InterPro" id="IPR050307">
    <property type="entry name" value="Sterol_Desaturase_Related"/>
</dbReference>
<accession>A0A238JE26</accession>
<dbReference type="PANTHER" id="PTHR11863">
    <property type="entry name" value="STEROL DESATURASE"/>
    <property type="match status" value="1"/>
</dbReference>
<protein>
    <submittedName>
        <fullName evidence="7">Fatty acid hydroxylase superfamily protein</fullName>
    </submittedName>
</protein>
<dbReference type="Pfam" id="PF04116">
    <property type="entry name" value="FA_hydroxylase"/>
    <property type="match status" value="1"/>
</dbReference>
<dbReference type="Proteomes" id="UP000225972">
    <property type="component" value="Unassembled WGS sequence"/>
</dbReference>
<dbReference type="AlphaFoldDB" id="A0A238JE26"/>
<evidence type="ECO:0000313" key="7">
    <source>
        <dbReference type="EMBL" id="SMX28675.1"/>
    </source>
</evidence>
<feature type="transmembrane region" description="Helical" evidence="5">
    <location>
        <begin position="115"/>
        <end position="142"/>
    </location>
</feature>
<evidence type="ECO:0000256" key="1">
    <source>
        <dbReference type="ARBA" id="ARBA00004370"/>
    </source>
</evidence>
<feature type="transmembrane region" description="Helical" evidence="5">
    <location>
        <begin position="20"/>
        <end position="49"/>
    </location>
</feature>
<evidence type="ECO:0000256" key="4">
    <source>
        <dbReference type="ARBA" id="ARBA00023136"/>
    </source>
</evidence>
<feature type="transmembrane region" description="Helical" evidence="5">
    <location>
        <begin position="154"/>
        <end position="175"/>
    </location>
</feature>
<keyword evidence="2 5" id="KW-0812">Transmembrane</keyword>
<keyword evidence="3 5" id="KW-1133">Transmembrane helix</keyword>
<evidence type="ECO:0000256" key="2">
    <source>
        <dbReference type="ARBA" id="ARBA00022692"/>
    </source>
</evidence>
<sequence>MTTETHGHPIFSWPPKPREIATVLFGFPGLLWPWPALYLAVAVLQWWAIGASVFEGDVSPIAFVELFAVNLLALVTFVLAFHYFLYVRRTQGLKYKYSRQWPEKHNRRFIYANELLEGVFLSCGSAVGVWTVYTFALLWMYHNQMLPGAGTDTNLFWSAVTFLLFPFWANVHFYFTHRWLHGRVLGKFHRVHHKAKDISPWSGLSMHPVEHLIYFSAVPIFVLIVPTHPVLMIYFMVASALGPTTLHHGFAAIKLGKGRTMMTDHYHHYLHHQFGQANFGATNLVPLDLWLKTDYQTMQQRKSKAPVEGLETT</sequence>
<gene>
    <name evidence="7" type="ORF">TRP8649_02800</name>
</gene>
<evidence type="ECO:0000256" key="5">
    <source>
        <dbReference type="SAM" id="Phobius"/>
    </source>
</evidence>
<dbReference type="GO" id="GO:0008610">
    <property type="term" value="P:lipid biosynthetic process"/>
    <property type="evidence" value="ECO:0007669"/>
    <property type="project" value="InterPro"/>
</dbReference>
<dbReference type="GO" id="GO:0005506">
    <property type="term" value="F:iron ion binding"/>
    <property type="evidence" value="ECO:0007669"/>
    <property type="project" value="InterPro"/>
</dbReference>